<keyword evidence="8" id="KW-1185">Reference proteome</keyword>
<keyword evidence="2" id="KW-0808">Transferase</keyword>
<proteinExistence type="inferred from homology"/>
<dbReference type="GO" id="GO:0004601">
    <property type="term" value="F:peroxidase activity"/>
    <property type="evidence" value="ECO:0007669"/>
    <property type="project" value="UniProtKB-ARBA"/>
</dbReference>
<evidence type="ECO:0000256" key="1">
    <source>
        <dbReference type="ARBA" id="ARBA00012452"/>
    </source>
</evidence>
<dbReference type="PANTHER" id="PTHR44051">
    <property type="entry name" value="GLUTATHIONE S-TRANSFERASE-RELATED"/>
    <property type="match status" value="1"/>
</dbReference>
<dbReference type="Pfam" id="PF00043">
    <property type="entry name" value="GST_C"/>
    <property type="match status" value="1"/>
</dbReference>
<dbReference type="SFLD" id="SFLDG01150">
    <property type="entry name" value="Main.1:_Beta-like"/>
    <property type="match status" value="1"/>
</dbReference>
<dbReference type="SFLD" id="SFLDS00019">
    <property type="entry name" value="Glutathione_Transferase_(cytos"/>
    <property type="match status" value="1"/>
</dbReference>
<evidence type="ECO:0000313" key="7">
    <source>
        <dbReference type="EMBL" id="MCL1107540.1"/>
    </source>
</evidence>
<dbReference type="Gene3D" id="1.20.1050.10">
    <property type="match status" value="1"/>
</dbReference>
<dbReference type="InterPro" id="IPR004046">
    <property type="entry name" value="GST_C"/>
</dbReference>
<dbReference type="RefSeq" id="WP_229780201.1">
    <property type="nucleotide sequence ID" value="NZ_BMQI01000068.1"/>
</dbReference>
<evidence type="ECO:0000313" key="8">
    <source>
        <dbReference type="Proteomes" id="UP001139408"/>
    </source>
</evidence>
<evidence type="ECO:0000259" key="5">
    <source>
        <dbReference type="PROSITE" id="PS50404"/>
    </source>
</evidence>
<dbReference type="PROSITE" id="PS50405">
    <property type="entry name" value="GST_CTER"/>
    <property type="match status" value="1"/>
</dbReference>
<dbReference type="InterPro" id="IPR040079">
    <property type="entry name" value="Glutathione_S-Trfase"/>
</dbReference>
<dbReference type="Proteomes" id="UP001139408">
    <property type="component" value="Unassembled WGS sequence"/>
</dbReference>
<dbReference type="Gene3D" id="3.40.30.10">
    <property type="entry name" value="Glutaredoxin"/>
    <property type="match status" value="1"/>
</dbReference>
<comment type="caution">
    <text evidence="7">The sequence shown here is derived from an EMBL/GenBank/DDBJ whole genome shotgun (WGS) entry which is preliminary data.</text>
</comment>
<dbReference type="Pfam" id="PF02798">
    <property type="entry name" value="GST_N"/>
    <property type="match status" value="1"/>
</dbReference>
<name>A0A9X1ZF33_9GAMM</name>
<dbReference type="InterPro" id="IPR004045">
    <property type="entry name" value="Glutathione_S-Trfase_N"/>
</dbReference>
<dbReference type="InterPro" id="IPR036282">
    <property type="entry name" value="Glutathione-S-Trfase_C_sf"/>
</dbReference>
<dbReference type="PROSITE" id="PS50404">
    <property type="entry name" value="GST_NTER"/>
    <property type="match status" value="1"/>
</dbReference>
<dbReference type="SUPFAM" id="SSF47616">
    <property type="entry name" value="GST C-terminal domain-like"/>
    <property type="match status" value="1"/>
</dbReference>
<dbReference type="InterPro" id="IPR010987">
    <property type="entry name" value="Glutathione-S-Trfase_C-like"/>
</dbReference>
<dbReference type="PANTHER" id="PTHR44051:SF9">
    <property type="entry name" value="GLUTATHIONE S-TRANSFERASE 1"/>
    <property type="match status" value="1"/>
</dbReference>
<dbReference type="CDD" id="cd03046">
    <property type="entry name" value="GST_N_GTT1_like"/>
    <property type="match status" value="1"/>
</dbReference>
<dbReference type="CDD" id="cd03189">
    <property type="entry name" value="GST_C_GTT1_like"/>
    <property type="match status" value="1"/>
</dbReference>
<evidence type="ECO:0000256" key="4">
    <source>
        <dbReference type="RuleBase" id="RU003494"/>
    </source>
</evidence>
<gene>
    <name evidence="7" type="ORF">L2749_20215</name>
</gene>
<dbReference type="InterPro" id="IPR036249">
    <property type="entry name" value="Thioredoxin-like_sf"/>
</dbReference>
<comment type="similarity">
    <text evidence="4">Belongs to the GST superfamily.</text>
</comment>
<feature type="domain" description="GST N-terminal" evidence="5">
    <location>
        <begin position="23"/>
        <end position="105"/>
    </location>
</feature>
<accession>A0A9X1ZF33</accession>
<evidence type="ECO:0000259" key="6">
    <source>
        <dbReference type="PROSITE" id="PS50405"/>
    </source>
</evidence>
<organism evidence="7 8">
    <name type="scientific">Shewanella algicola</name>
    <dbReference type="NCBI Taxonomy" id="640633"/>
    <lineage>
        <taxon>Bacteria</taxon>
        <taxon>Pseudomonadati</taxon>
        <taxon>Pseudomonadota</taxon>
        <taxon>Gammaproteobacteria</taxon>
        <taxon>Alteromonadales</taxon>
        <taxon>Shewanellaceae</taxon>
        <taxon>Shewanella</taxon>
    </lineage>
</organism>
<dbReference type="EC" id="2.5.1.18" evidence="1"/>
<evidence type="ECO:0000256" key="2">
    <source>
        <dbReference type="ARBA" id="ARBA00022679"/>
    </source>
</evidence>
<dbReference type="SFLD" id="SFLDG00358">
    <property type="entry name" value="Main_(cytGST)"/>
    <property type="match status" value="1"/>
</dbReference>
<dbReference type="GO" id="GO:0005737">
    <property type="term" value="C:cytoplasm"/>
    <property type="evidence" value="ECO:0007669"/>
    <property type="project" value="UniProtKB-ARBA"/>
</dbReference>
<dbReference type="FunFam" id="3.40.30.10:FF:000156">
    <property type="entry name" value="Glutathione S-transferase 1"/>
    <property type="match status" value="1"/>
</dbReference>
<comment type="catalytic activity">
    <reaction evidence="3">
        <text>RX + glutathione = an S-substituted glutathione + a halide anion + H(+)</text>
        <dbReference type="Rhea" id="RHEA:16437"/>
        <dbReference type="ChEBI" id="CHEBI:15378"/>
        <dbReference type="ChEBI" id="CHEBI:16042"/>
        <dbReference type="ChEBI" id="CHEBI:17792"/>
        <dbReference type="ChEBI" id="CHEBI:57925"/>
        <dbReference type="ChEBI" id="CHEBI:90779"/>
        <dbReference type="EC" id="2.5.1.18"/>
    </reaction>
</comment>
<dbReference type="EMBL" id="JAKILJ010000067">
    <property type="protein sequence ID" value="MCL1107540.1"/>
    <property type="molecule type" value="Genomic_DNA"/>
</dbReference>
<dbReference type="GO" id="GO:0004364">
    <property type="term" value="F:glutathione transferase activity"/>
    <property type="evidence" value="ECO:0007669"/>
    <property type="project" value="UniProtKB-EC"/>
</dbReference>
<dbReference type="AlphaFoldDB" id="A0A9X1ZF33"/>
<protein>
    <recommendedName>
        <fullName evidence="1">glutathione transferase</fullName>
        <ecNumber evidence="1">2.5.1.18</ecNumber>
    </recommendedName>
</protein>
<reference evidence="7" key="1">
    <citation type="submission" date="2022-01" db="EMBL/GenBank/DDBJ databases">
        <title>Whole genome-based taxonomy of the Shewanellaceae.</title>
        <authorList>
            <person name="Martin-Rodriguez A.J."/>
        </authorList>
    </citation>
    <scope>NUCLEOTIDE SEQUENCE</scope>
    <source>
        <strain evidence="7">DSM 23803</strain>
    </source>
</reference>
<sequence>MIELNINRSMFTPNQSKIFFGAINMILVHHLNDSRSQRILWLLEELGLEYDVKCYKRDPDTHLAPQELVRIHPLGKSPVIEDGNNIIHESGAIIDYLIRKYAGDKLHPANTTLAYEQYVQWLHYAEGSAMLPLLLKIYVDPLAEGGTPLHPRINSELDNHLGFIEASLEGKTFLVDEKFSAADIQMSFVGEVAASFELLQLRPNLQAWIKRLQTRPTYQLAIMKGGTYRLAK</sequence>
<dbReference type="SUPFAM" id="SSF52833">
    <property type="entry name" value="Thioredoxin-like"/>
    <property type="match status" value="1"/>
</dbReference>
<evidence type="ECO:0000256" key="3">
    <source>
        <dbReference type="ARBA" id="ARBA00047960"/>
    </source>
</evidence>
<feature type="domain" description="GST C-terminal" evidence="6">
    <location>
        <begin position="111"/>
        <end position="232"/>
    </location>
</feature>